<gene>
    <name evidence="2" type="ORF">EVAR_94403_1</name>
</gene>
<feature type="compositionally biased region" description="Low complexity" evidence="1">
    <location>
        <begin position="51"/>
        <end position="65"/>
    </location>
</feature>
<evidence type="ECO:0000313" key="2">
    <source>
        <dbReference type="EMBL" id="GBP16063.1"/>
    </source>
</evidence>
<reference evidence="2 3" key="1">
    <citation type="journal article" date="2019" name="Commun. Biol.">
        <title>The bagworm genome reveals a unique fibroin gene that provides high tensile strength.</title>
        <authorList>
            <person name="Kono N."/>
            <person name="Nakamura H."/>
            <person name="Ohtoshi R."/>
            <person name="Tomita M."/>
            <person name="Numata K."/>
            <person name="Arakawa K."/>
        </authorList>
    </citation>
    <scope>NUCLEOTIDE SEQUENCE [LARGE SCALE GENOMIC DNA]</scope>
</reference>
<dbReference type="EMBL" id="BGZK01000076">
    <property type="protein sequence ID" value="GBP16063.1"/>
    <property type="molecule type" value="Genomic_DNA"/>
</dbReference>
<sequence length="82" mass="9021">MQAIREYVVTTVRGHSQPRGVNSAFPASWAIGVYLQRPRKSIRPRRRGRCYRWPAGSAPAGSQASDKYGPAKPARLCGPRGV</sequence>
<evidence type="ECO:0000313" key="3">
    <source>
        <dbReference type="Proteomes" id="UP000299102"/>
    </source>
</evidence>
<proteinExistence type="predicted"/>
<keyword evidence="3" id="KW-1185">Reference proteome</keyword>
<comment type="caution">
    <text evidence="2">The sequence shown here is derived from an EMBL/GenBank/DDBJ whole genome shotgun (WGS) entry which is preliminary data.</text>
</comment>
<organism evidence="2 3">
    <name type="scientific">Eumeta variegata</name>
    <name type="common">Bagworm moth</name>
    <name type="synonym">Eumeta japonica</name>
    <dbReference type="NCBI Taxonomy" id="151549"/>
    <lineage>
        <taxon>Eukaryota</taxon>
        <taxon>Metazoa</taxon>
        <taxon>Ecdysozoa</taxon>
        <taxon>Arthropoda</taxon>
        <taxon>Hexapoda</taxon>
        <taxon>Insecta</taxon>
        <taxon>Pterygota</taxon>
        <taxon>Neoptera</taxon>
        <taxon>Endopterygota</taxon>
        <taxon>Lepidoptera</taxon>
        <taxon>Glossata</taxon>
        <taxon>Ditrysia</taxon>
        <taxon>Tineoidea</taxon>
        <taxon>Psychidae</taxon>
        <taxon>Oiketicinae</taxon>
        <taxon>Eumeta</taxon>
    </lineage>
</organism>
<name>A0A4C1TQ11_EUMVA</name>
<accession>A0A4C1TQ11</accession>
<protein>
    <submittedName>
        <fullName evidence="2">Uncharacterized protein</fullName>
    </submittedName>
</protein>
<dbReference type="AlphaFoldDB" id="A0A4C1TQ11"/>
<evidence type="ECO:0000256" key="1">
    <source>
        <dbReference type="SAM" id="MobiDB-lite"/>
    </source>
</evidence>
<feature type="region of interest" description="Disordered" evidence="1">
    <location>
        <begin position="45"/>
        <end position="82"/>
    </location>
</feature>
<dbReference type="Proteomes" id="UP000299102">
    <property type="component" value="Unassembled WGS sequence"/>
</dbReference>